<feature type="transmembrane region" description="Helical" evidence="1">
    <location>
        <begin position="109"/>
        <end position="130"/>
    </location>
</feature>
<keyword evidence="3" id="KW-1185">Reference proteome</keyword>
<dbReference type="STRING" id="1217721.HY57_20780"/>
<dbReference type="EMBL" id="CP008884">
    <property type="protein sequence ID" value="AIF49523.1"/>
    <property type="molecule type" value="Genomic_DNA"/>
</dbReference>
<evidence type="ECO:0000256" key="1">
    <source>
        <dbReference type="SAM" id="Phobius"/>
    </source>
</evidence>
<sequence length="170" mass="18407">MTDILPALWPTVLTGIGATVVVDLWSILRERWLGVPALDFAMVGRWVGHLFRGRFFHRPIAATPPVAGERTLGWMTHYLIGITFAALLPAMFGSHWFCEPTIGPAELVGIGSVVAPFFIMQPALGAGIAASRTPRPAMVRMHSLVTHAIFGLGLYATGNVLRMLPVASFC</sequence>
<feature type="transmembrane region" description="Helical" evidence="1">
    <location>
        <begin position="137"/>
        <end position="156"/>
    </location>
</feature>
<keyword evidence="1" id="KW-0812">Transmembrane</keyword>
<feature type="transmembrane region" description="Helical" evidence="1">
    <location>
        <begin position="6"/>
        <end position="28"/>
    </location>
</feature>
<dbReference type="PATRIC" id="fig|1217721.7.peg.4257"/>
<keyword evidence="1" id="KW-0472">Membrane</keyword>
<accession>A0A075KBD0</accession>
<evidence type="ECO:0008006" key="4">
    <source>
        <dbReference type="Google" id="ProtNLM"/>
    </source>
</evidence>
<dbReference type="KEGG" id="dja:HY57_20780"/>
<feature type="transmembrane region" description="Helical" evidence="1">
    <location>
        <begin position="78"/>
        <end position="97"/>
    </location>
</feature>
<dbReference type="Proteomes" id="UP000027987">
    <property type="component" value="Chromosome"/>
</dbReference>
<evidence type="ECO:0000313" key="3">
    <source>
        <dbReference type="Proteomes" id="UP000027987"/>
    </source>
</evidence>
<dbReference type="AlphaFoldDB" id="A0A075KBD0"/>
<gene>
    <name evidence="2" type="ORF">HY57_20780</name>
</gene>
<dbReference type="InterPro" id="IPR021329">
    <property type="entry name" value="DUF2938"/>
</dbReference>
<dbReference type="Pfam" id="PF11158">
    <property type="entry name" value="DUF2938"/>
    <property type="match status" value="1"/>
</dbReference>
<evidence type="ECO:0000313" key="2">
    <source>
        <dbReference type="EMBL" id="AIF49523.1"/>
    </source>
</evidence>
<keyword evidence="1" id="KW-1133">Transmembrane helix</keyword>
<proteinExistence type="predicted"/>
<organism evidence="2 3">
    <name type="scientific">Dyella japonica A8</name>
    <dbReference type="NCBI Taxonomy" id="1217721"/>
    <lineage>
        <taxon>Bacteria</taxon>
        <taxon>Pseudomonadati</taxon>
        <taxon>Pseudomonadota</taxon>
        <taxon>Gammaproteobacteria</taxon>
        <taxon>Lysobacterales</taxon>
        <taxon>Rhodanobacteraceae</taxon>
        <taxon>Dyella</taxon>
    </lineage>
</organism>
<reference evidence="2 3" key="1">
    <citation type="submission" date="2014-07" db="EMBL/GenBank/DDBJ databases">
        <title>Complete Genome Sequence of Dyella japonica Strain A8 Isolated from Malaysian Tropical Soil.</title>
        <authorList>
            <person name="Hui R.K.H."/>
            <person name="Chen J.-W."/>
            <person name="Chan K.-G."/>
            <person name="Leung F.C.C."/>
        </authorList>
    </citation>
    <scope>NUCLEOTIDE SEQUENCE [LARGE SCALE GENOMIC DNA]</scope>
    <source>
        <strain evidence="2 3">A8</strain>
    </source>
</reference>
<protein>
    <recommendedName>
        <fullName evidence="4">DUF2938 domain-containing protein</fullName>
    </recommendedName>
</protein>
<dbReference type="HOGENOM" id="CLU_116614_0_0_6"/>
<dbReference type="RefSeq" id="WP_019465886.1">
    <property type="nucleotide sequence ID" value="NZ_ALOY01000165.1"/>
</dbReference>
<name>A0A075KBD0_9GAMM</name>